<comment type="caution">
    <text evidence="1">The sequence shown here is derived from an EMBL/GenBank/DDBJ whole genome shotgun (WGS) entry which is preliminary data.</text>
</comment>
<proteinExistence type="predicted"/>
<gene>
    <name evidence="1" type="ORF">MRB53_031654</name>
</gene>
<dbReference type="Proteomes" id="UP001234297">
    <property type="component" value="Chromosome 10"/>
</dbReference>
<protein>
    <submittedName>
        <fullName evidence="1">Uncharacterized protein</fullName>
    </submittedName>
</protein>
<evidence type="ECO:0000313" key="2">
    <source>
        <dbReference type="Proteomes" id="UP001234297"/>
    </source>
</evidence>
<reference evidence="1 2" key="1">
    <citation type="journal article" date="2022" name="Hortic Res">
        <title>A haplotype resolved chromosomal level avocado genome allows analysis of novel avocado genes.</title>
        <authorList>
            <person name="Nath O."/>
            <person name="Fletcher S.J."/>
            <person name="Hayward A."/>
            <person name="Shaw L.M."/>
            <person name="Masouleh A.K."/>
            <person name="Furtado A."/>
            <person name="Henry R.J."/>
            <person name="Mitter N."/>
        </authorList>
    </citation>
    <scope>NUCLEOTIDE SEQUENCE [LARGE SCALE GENOMIC DNA]</scope>
    <source>
        <strain evidence="2">cv. Hass</strain>
    </source>
</reference>
<accession>A0ACC2KQ28</accession>
<dbReference type="EMBL" id="CM056818">
    <property type="protein sequence ID" value="KAJ8623125.1"/>
    <property type="molecule type" value="Genomic_DNA"/>
</dbReference>
<name>A0ACC2KQ28_PERAE</name>
<sequence>MLPTSPNSLINLPNKPASQFQNPHLSILSLPEICQNTKEIQQIHAQIIKRGLSNNPKYPTKLLMYYALPPNSNLQIATTLFNQIRYPDSFTWNTMIRGFSHSNTPEEAIILFYEMTHYPFLPDNHTFPFVIKACTRLHALEEGKQVHSCLVKLGLLSDPFVTNTLIDFYAKCACLEDAHRVFDRIVVPDTVAWNTIINGYVEGGELDAAHYLFDEMPCRDEISWNTMIDGYARNGKMDMAYGLFRKMPMKDVVSWNCLMAGYVKLGDVERALEIFNRMPSRNVVSWTTVILGCVQCGCFDEGLNLFREMQAQNVRANRVTLLSILPAVAHLGALSLGDWILAYIEKNGISLDDSLGSALIDMYSQCGGVGRALHVFQKIQNRGLYSWNSMILALADSGQACSAIDLFSLMLVAKLRPNDVTFIGLLKACSHAGLVEEGCKYFDLMSSVYSLSPQINHYGCMVDLLGRAGLLQEAEVFIQKMPMKPNAIIWNALLSACRCHNNVDIAERAAKHLIELEPNDSAPFVLMSNIYASYDRWNDVDRMRKMMNDQGVRKFPGYSSIEVNGEVYEFLAGDSN</sequence>
<keyword evidence="2" id="KW-1185">Reference proteome</keyword>
<organism evidence="1 2">
    <name type="scientific">Persea americana</name>
    <name type="common">Avocado</name>
    <dbReference type="NCBI Taxonomy" id="3435"/>
    <lineage>
        <taxon>Eukaryota</taxon>
        <taxon>Viridiplantae</taxon>
        <taxon>Streptophyta</taxon>
        <taxon>Embryophyta</taxon>
        <taxon>Tracheophyta</taxon>
        <taxon>Spermatophyta</taxon>
        <taxon>Magnoliopsida</taxon>
        <taxon>Magnoliidae</taxon>
        <taxon>Laurales</taxon>
        <taxon>Lauraceae</taxon>
        <taxon>Persea</taxon>
    </lineage>
</organism>
<evidence type="ECO:0000313" key="1">
    <source>
        <dbReference type="EMBL" id="KAJ8623125.1"/>
    </source>
</evidence>